<sequence length="386" mass="43578">MLDLPFTPSPTNSIGVELELQLIDLASNELSDKAMEIISHYNDDRHVKKELTLSTIEINSSVHATPFTLYEELNVIARKLADIAACKNCGICGGGRHFSSNWKDQTITPTDRYQEVHHHLGFLAKLSCVFGQHIHIGVPSGDDAIYLSHALIPYLPHFIALSASSPYYQSVDTFFASSRFSALNSFHTFGYIEHDITTWSDFIEYVETGVNLEVIQCLKDIYWEIRPKPEFGTIEIRVCDTPLTLFHAAMLGGYAQLLVKYLLKIKKPVAKVYDSVTHSNTFNAQRYGFTADYIDTDTASNGKVKLNLHILQTIETLKKLADDNDIRVLRYMEAYLKQGINDSEQLRRMAHAGMSESSIIKTMMNLLVPAEHLSYTDIHPFLEAHS</sequence>
<evidence type="ECO:0000313" key="6">
    <source>
        <dbReference type="Proteomes" id="UP000639004"/>
    </source>
</evidence>
<keyword evidence="1 4" id="KW-0436">Ligase</keyword>
<reference evidence="5 6" key="1">
    <citation type="submission" date="2020-12" db="EMBL/GenBank/DDBJ databases">
        <title>Enhanced detection system for hospital associated transmission using whole genome sequencing surveillance.</title>
        <authorList>
            <person name="Harrison L.H."/>
            <person name="Van Tyne D."/>
            <person name="Marsh J.W."/>
            <person name="Griffith M.P."/>
            <person name="Snyder D.J."/>
            <person name="Cooper V.S."/>
            <person name="Mustapha M."/>
        </authorList>
    </citation>
    <scope>NUCLEOTIDE SEQUENCE [LARGE SCALE GENOMIC DNA]</scope>
    <source>
        <strain evidence="5 6">SER00238</strain>
    </source>
</reference>
<dbReference type="InterPro" id="IPR006336">
    <property type="entry name" value="GCS2"/>
</dbReference>
<dbReference type="Gene3D" id="3.30.590.20">
    <property type="match status" value="1"/>
</dbReference>
<dbReference type="InterPro" id="IPR014746">
    <property type="entry name" value="Gln_synth/guanido_kin_cat_dom"/>
</dbReference>
<keyword evidence="6" id="KW-1185">Reference proteome</keyword>
<comment type="similarity">
    <text evidence="4">Belongs to the glutamate--cysteine ligase type 2 family. YbdK subfamily.</text>
</comment>
<keyword evidence="2 4" id="KW-0547">Nucleotide-binding</keyword>
<dbReference type="PANTHER" id="PTHR36510">
    <property type="entry name" value="GLUTAMATE--CYSTEINE LIGASE 2-RELATED"/>
    <property type="match status" value="1"/>
</dbReference>
<dbReference type="GO" id="GO:0016874">
    <property type="term" value="F:ligase activity"/>
    <property type="evidence" value="ECO:0007669"/>
    <property type="project" value="UniProtKB-KW"/>
</dbReference>
<dbReference type="EMBL" id="JAEHSL010000038">
    <property type="protein sequence ID" value="MBI6183496.1"/>
    <property type="molecule type" value="Genomic_DNA"/>
</dbReference>
<dbReference type="InterPro" id="IPR050141">
    <property type="entry name" value="GCL_type2/YbdK_subfam"/>
</dbReference>
<comment type="catalytic activity">
    <reaction evidence="4">
        <text>L-cysteine + L-glutamate + ATP = gamma-L-glutamyl-L-cysteine + ADP + phosphate + H(+)</text>
        <dbReference type="Rhea" id="RHEA:13285"/>
        <dbReference type="ChEBI" id="CHEBI:15378"/>
        <dbReference type="ChEBI" id="CHEBI:29985"/>
        <dbReference type="ChEBI" id="CHEBI:30616"/>
        <dbReference type="ChEBI" id="CHEBI:35235"/>
        <dbReference type="ChEBI" id="CHEBI:43474"/>
        <dbReference type="ChEBI" id="CHEBI:58173"/>
        <dbReference type="ChEBI" id="CHEBI:456216"/>
        <dbReference type="EC" id="6.3.2.2"/>
    </reaction>
</comment>
<dbReference type="Proteomes" id="UP000639004">
    <property type="component" value="Unassembled WGS sequence"/>
</dbReference>
<dbReference type="HAMAP" id="MF_01609">
    <property type="entry name" value="Glu_cys_ligase_2"/>
    <property type="match status" value="1"/>
</dbReference>
<evidence type="ECO:0000313" key="5">
    <source>
        <dbReference type="EMBL" id="MBI6183496.1"/>
    </source>
</evidence>
<evidence type="ECO:0000256" key="3">
    <source>
        <dbReference type="ARBA" id="ARBA00022840"/>
    </source>
</evidence>
<comment type="function">
    <text evidence="4">ATP-dependent carboxylate-amine ligase which exhibits weak glutamate--cysteine ligase activity.</text>
</comment>
<dbReference type="RefSeq" id="WP_198642669.1">
    <property type="nucleotide sequence ID" value="NZ_JAEHSL010000038.1"/>
</dbReference>
<dbReference type="EC" id="6.3.2.2" evidence="4"/>
<dbReference type="InterPro" id="IPR011793">
    <property type="entry name" value="YbdK"/>
</dbReference>
<dbReference type="PANTHER" id="PTHR36510:SF1">
    <property type="entry name" value="GLUTAMATE--CYSTEINE LIGASE 2-RELATED"/>
    <property type="match status" value="1"/>
</dbReference>
<accession>A0ABS0TYP1</accession>
<dbReference type="Pfam" id="PF04107">
    <property type="entry name" value="GCS2"/>
    <property type="match status" value="1"/>
</dbReference>
<organism evidence="5 6">
    <name type="scientific">Serratia proteamaculans</name>
    <dbReference type="NCBI Taxonomy" id="28151"/>
    <lineage>
        <taxon>Bacteria</taxon>
        <taxon>Pseudomonadati</taxon>
        <taxon>Pseudomonadota</taxon>
        <taxon>Gammaproteobacteria</taxon>
        <taxon>Enterobacterales</taxon>
        <taxon>Yersiniaceae</taxon>
        <taxon>Serratia</taxon>
    </lineage>
</organism>
<evidence type="ECO:0000256" key="2">
    <source>
        <dbReference type="ARBA" id="ARBA00022741"/>
    </source>
</evidence>
<keyword evidence="3 4" id="KW-0067">ATP-binding</keyword>
<comment type="caution">
    <text evidence="5">The sequence shown here is derived from an EMBL/GenBank/DDBJ whole genome shotgun (WGS) entry which is preliminary data.</text>
</comment>
<evidence type="ECO:0000256" key="4">
    <source>
        <dbReference type="HAMAP-Rule" id="MF_01609"/>
    </source>
</evidence>
<name>A0ABS0TYP1_SERPR</name>
<dbReference type="NCBIfam" id="TIGR02050">
    <property type="entry name" value="gshA_cyan_rel"/>
    <property type="match status" value="1"/>
</dbReference>
<comment type="subunit">
    <text evidence="4">Homodimer.</text>
</comment>
<dbReference type="SUPFAM" id="SSF55931">
    <property type="entry name" value="Glutamine synthetase/guanido kinase"/>
    <property type="match status" value="1"/>
</dbReference>
<evidence type="ECO:0000256" key="1">
    <source>
        <dbReference type="ARBA" id="ARBA00022598"/>
    </source>
</evidence>
<protein>
    <recommendedName>
        <fullName evidence="4">Putative glutamate--cysteine ligase 2</fullName>
        <ecNumber evidence="4">6.3.2.2</ecNumber>
    </recommendedName>
    <alternativeName>
        <fullName evidence="4">Gamma-glutamylcysteine synthetase 2</fullName>
        <shortName evidence="4">GCS 2</shortName>
        <shortName evidence="4">Gamma-GCS 2</shortName>
    </alternativeName>
</protein>
<proteinExistence type="inferred from homology"/>
<gene>
    <name evidence="5" type="ORF">JEQ07_24255</name>
</gene>